<organism evidence="10 11">
    <name type="scientific">Lachnospira intestinalis</name>
    <dbReference type="NCBI Taxonomy" id="3133158"/>
    <lineage>
        <taxon>Bacteria</taxon>
        <taxon>Bacillati</taxon>
        <taxon>Bacillota</taxon>
        <taxon>Clostridia</taxon>
        <taxon>Lachnospirales</taxon>
        <taxon>Lachnospiraceae</taxon>
        <taxon>Lachnospira</taxon>
    </lineage>
</organism>
<feature type="transmembrane region" description="Helical" evidence="8">
    <location>
        <begin position="392"/>
        <end position="416"/>
    </location>
</feature>
<dbReference type="Pfam" id="PF03600">
    <property type="entry name" value="CitMHS"/>
    <property type="match status" value="1"/>
</dbReference>
<dbReference type="EMBL" id="JBBMFS010000007">
    <property type="protein sequence ID" value="MEQ2555262.1"/>
    <property type="molecule type" value="Genomic_DNA"/>
</dbReference>
<protein>
    <submittedName>
        <fullName evidence="10">SLC13 family permease</fullName>
    </submittedName>
</protein>
<name>A0ABV1H7X6_9FIRM</name>
<comment type="caution">
    <text evidence="10">The sequence shown here is derived from an EMBL/GenBank/DDBJ whole genome shotgun (WGS) entry which is preliminary data.</text>
</comment>
<keyword evidence="6 8" id="KW-0472">Membrane</keyword>
<evidence type="ECO:0000256" key="8">
    <source>
        <dbReference type="SAM" id="Phobius"/>
    </source>
</evidence>
<evidence type="ECO:0000313" key="11">
    <source>
        <dbReference type="Proteomes" id="UP001546774"/>
    </source>
</evidence>
<dbReference type="PANTHER" id="PTHR43302">
    <property type="entry name" value="TRANSPORTER ARSB-RELATED"/>
    <property type="match status" value="1"/>
</dbReference>
<evidence type="ECO:0000256" key="5">
    <source>
        <dbReference type="ARBA" id="ARBA00022989"/>
    </source>
</evidence>
<evidence type="ECO:0000256" key="1">
    <source>
        <dbReference type="ARBA" id="ARBA00004651"/>
    </source>
</evidence>
<dbReference type="PANTHER" id="PTHR43302:SF5">
    <property type="entry name" value="TRANSPORTER ARSB-RELATED"/>
    <property type="match status" value="1"/>
</dbReference>
<feature type="transmembrane region" description="Helical" evidence="8">
    <location>
        <begin position="81"/>
        <end position="97"/>
    </location>
</feature>
<evidence type="ECO:0000256" key="6">
    <source>
        <dbReference type="ARBA" id="ARBA00023136"/>
    </source>
</evidence>
<evidence type="ECO:0000256" key="3">
    <source>
        <dbReference type="ARBA" id="ARBA00022475"/>
    </source>
</evidence>
<dbReference type="Proteomes" id="UP001546774">
    <property type="component" value="Unassembled WGS sequence"/>
</dbReference>
<feature type="domain" description="Citrate transporter-like" evidence="9">
    <location>
        <begin position="14"/>
        <end position="349"/>
    </location>
</feature>
<comment type="subcellular location">
    <subcellularLocation>
        <location evidence="1">Cell membrane</location>
        <topology evidence="1">Multi-pass membrane protein</topology>
    </subcellularLocation>
</comment>
<evidence type="ECO:0000256" key="7">
    <source>
        <dbReference type="SAM" id="MobiDB-lite"/>
    </source>
</evidence>
<evidence type="ECO:0000256" key="4">
    <source>
        <dbReference type="ARBA" id="ARBA00022692"/>
    </source>
</evidence>
<gene>
    <name evidence="10" type="ORF">WMO37_09620</name>
</gene>
<reference evidence="10" key="1">
    <citation type="submission" date="2024-03" db="EMBL/GenBank/DDBJ databases">
        <title>Human intestinal bacterial collection.</title>
        <authorList>
            <person name="Pauvert C."/>
            <person name="Hitch T.C.A."/>
            <person name="Clavel T."/>
        </authorList>
    </citation>
    <scope>NUCLEOTIDE SEQUENCE [LARGE SCALE GENOMIC DNA]</scope>
    <source>
        <strain evidence="10">CLA-AA-H89B</strain>
    </source>
</reference>
<keyword evidence="11" id="KW-1185">Reference proteome</keyword>
<evidence type="ECO:0000256" key="2">
    <source>
        <dbReference type="ARBA" id="ARBA00022448"/>
    </source>
</evidence>
<keyword evidence="2" id="KW-0813">Transport</keyword>
<feature type="transmembrane region" description="Helical" evidence="8">
    <location>
        <begin position="357"/>
        <end position="380"/>
    </location>
</feature>
<keyword evidence="4 8" id="KW-0812">Transmembrane</keyword>
<dbReference type="InterPro" id="IPR004680">
    <property type="entry name" value="Cit_transptr-like_dom"/>
</dbReference>
<sequence length="417" mass="45819">MNAAKKLVTFVKKETVLCIAGLLAVVSMFIIHPSADYFGYIDYRVLALLFCFMAVVAGFRSVGLFEWLIKKMLCYVKNARQLELVLVLGCFFASMWITNDVALLTFVPFAVAVLQAAGLTENLIFVIVMQTIAANLGSMCTPIGNPQNLYLYSLSGSPVTAFLKLMFPVTAVSLGLLLVTSLCIPKREIKVQAERAILEQGAADRKAAGRAISDRKAADRGLSDRKMSGAEVSDKEEMVRENAKDEKVRLCGYLTLFFLCILTVLHVLDYRMLLAIVIGVLFVLDRQLFTKPDYMLLITFVAFFILVGNIKNMDGFSAFLRTHVGGHELAASIFASQIISNVPAAVLLSGFTENINALILGTNIGGLGTLIASMASLISYKQYALTPQSEKGKYMLVFTGWNVVFLVILWIVAAVFY</sequence>
<feature type="transmembrane region" description="Helical" evidence="8">
    <location>
        <begin position="45"/>
        <end position="69"/>
    </location>
</feature>
<proteinExistence type="predicted"/>
<feature type="transmembrane region" description="Helical" evidence="8">
    <location>
        <begin position="250"/>
        <end position="282"/>
    </location>
</feature>
<feature type="region of interest" description="Disordered" evidence="7">
    <location>
        <begin position="209"/>
        <end position="234"/>
    </location>
</feature>
<feature type="transmembrane region" description="Helical" evidence="8">
    <location>
        <begin position="331"/>
        <end position="351"/>
    </location>
</feature>
<evidence type="ECO:0000313" key="10">
    <source>
        <dbReference type="EMBL" id="MEQ2555262.1"/>
    </source>
</evidence>
<evidence type="ECO:0000259" key="9">
    <source>
        <dbReference type="Pfam" id="PF03600"/>
    </source>
</evidence>
<keyword evidence="3" id="KW-1003">Cell membrane</keyword>
<feature type="transmembrane region" description="Helical" evidence="8">
    <location>
        <begin position="165"/>
        <end position="185"/>
    </location>
</feature>
<accession>A0ABV1H7X6</accession>
<feature type="transmembrane region" description="Helical" evidence="8">
    <location>
        <begin position="15"/>
        <end position="33"/>
    </location>
</feature>
<keyword evidence="5 8" id="KW-1133">Transmembrane helix</keyword>
<feature type="transmembrane region" description="Helical" evidence="8">
    <location>
        <begin position="294"/>
        <end position="310"/>
    </location>
</feature>